<comment type="catalytic activity">
    <reaction evidence="1 8 9">
        <text>D-glyceraldehyde 3-phosphate = dihydroxyacetone phosphate</text>
        <dbReference type="Rhea" id="RHEA:18585"/>
        <dbReference type="ChEBI" id="CHEBI:57642"/>
        <dbReference type="ChEBI" id="CHEBI:59776"/>
        <dbReference type="EC" id="5.3.1.1"/>
    </reaction>
</comment>
<name>G7VA30_THELD</name>
<dbReference type="GO" id="GO:0019563">
    <property type="term" value="P:glycerol catabolic process"/>
    <property type="evidence" value="ECO:0007669"/>
    <property type="project" value="TreeGrafter"/>
</dbReference>
<evidence type="ECO:0000256" key="6">
    <source>
        <dbReference type="ARBA" id="ARBA00023152"/>
    </source>
</evidence>
<feature type="active site" description="Proton acceptor" evidence="8">
    <location>
        <position position="184"/>
    </location>
</feature>
<evidence type="ECO:0000256" key="7">
    <source>
        <dbReference type="ARBA" id="ARBA00023235"/>
    </source>
</evidence>
<dbReference type="InterPro" id="IPR035990">
    <property type="entry name" value="TIM_sf"/>
</dbReference>
<dbReference type="InterPro" id="IPR013785">
    <property type="entry name" value="Aldolase_TIM"/>
</dbReference>
<dbReference type="Gene3D" id="3.20.20.70">
    <property type="entry name" value="Aldolase class I"/>
    <property type="match status" value="1"/>
</dbReference>
<keyword evidence="11" id="KW-1185">Reference proteome</keyword>
<dbReference type="KEGG" id="tli:Tlie_0997"/>
<keyword evidence="4 8" id="KW-0312">Gluconeogenesis</keyword>
<comment type="caution">
    <text evidence="8">Lacks conserved residue(s) required for the propagation of feature annotation.</text>
</comment>
<feature type="binding site" evidence="8">
    <location>
        <position position="230"/>
    </location>
    <ligand>
        <name>substrate</name>
    </ligand>
</feature>
<dbReference type="AlphaFoldDB" id="G7VA30"/>
<dbReference type="GO" id="GO:0046166">
    <property type="term" value="P:glyceraldehyde-3-phosphate biosynthetic process"/>
    <property type="evidence" value="ECO:0007669"/>
    <property type="project" value="TreeGrafter"/>
</dbReference>
<dbReference type="SUPFAM" id="SSF51351">
    <property type="entry name" value="Triosephosphate isomerase (TIM)"/>
    <property type="match status" value="1"/>
</dbReference>
<dbReference type="UniPathway" id="UPA00138"/>
<evidence type="ECO:0000256" key="4">
    <source>
        <dbReference type="ARBA" id="ARBA00022432"/>
    </source>
</evidence>
<dbReference type="GO" id="GO:0005829">
    <property type="term" value="C:cytosol"/>
    <property type="evidence" value="ECO:0007669"/>
    <property type="project" value="TreeGrafter"/>
</dbReference>
<comment type="subcellular location">
    <subcellularLocation>
        <location evidence="8 9">Cytoplasm</location>
    </subcellularLocation>
</comment>
<dbReference type="InterPro" id="IPR000652">
    <property type="entry name" value="Triosephosphate_isomerase"/>
</dbReference>
<dbReference type="CDD" id="cd00311">
    <property type="entry name" value="TIM"/>
    <property type="match status" value="1"/>
</dbReference>
<feature type="binding site" evidence="8">
    <location>
        <position position="190"/>
    </location>
    <ligand>
        <name>substrate</name>
    </ligand>
</feature>
<dbReference type="eggNOG" id="COG0149">
    <property type="taxonomic scope" value="Bacteria"/>
</dbReference>
<evidence type="ECO:0000313" key="10">
    <source>
        <dbReference type="EMBL" id="AER66730.1"/>
    </source>
</evidence>
<dbReference type="Proteomes" id="UP000005868">
    <property type="component" value="Chromosome"/>
</dbReference>
<dbReference type="GO" id="GO:0006096">
    <property type="term" value="P:glycolytic process"/>
    <property type="evidence" value="ECO:0007669"/>
    <property type="project" value="UniProtKB-UniRule"/>
</dbReference>
<dbReference type="PANTHER" id="PTHR21139:SF42">
    <property type="entry name" value="TRIOSEPHOSPHATE ISOMERASE"/>
    <property type="match status" value="1"/>
</dbReference>
<reference evidence="10 11" key="2">
    <citation type="journal article" date="2012" name="Stand. Genomic Sci.">
        <title>Genome sequence of the moderately thermophilic, amino-acid-degrading and sulfur-reducing bacterium Thermovirga lienii type strain (Cas60314(T)).</title>
        <authorList>
            <person name="Goker M."/>
            <person name="Saunders E."/>
            <person name="Lapidus A."/>
            <person name="Nolan M."/>
            <person name="Lucas S."/>
            <person name="Hammon N."/>
            <person name="Deshpande S."/>
            <person name="Cheng J.F."/>
            <person name="Han C."/>
            <person name="Tapia R."/>
            <person name="Goodwin L.A."/>
            <person name="Pitluck S."/>
            <person name="Liolios K."/>
            <person name="Mavromatis K."/>
            <person name="Pagani I."/>
            <person name="Ivanova N."/>
            <person name="Mikhailova N."/>
            <person name="Pati A."/>
            <person name="Chen A."/>
            <person name="Palaniappan K."/>
            <person name="Land M."/>
            <person name="Chang Y.J."/>
            <person name="Jeffries C.D."/>
            <person name="Brambilla E.M."/>
            <person name="Rohde M."/>
            <person name="Spring S."/>
            <person name="Detter J.C."/>
            <person name="Woyke T."/>
            <person name="Bristow J."/>
            <person name="Eisen J.A."/>
            <person name="Markowitz V."/>
            <person name="Hugenholtz P."/>
            <person name="Kyrpides N.C."/>
            <person name="Klenk H.P."/>
        </authorList>
    </citation>
    <scope>NUCLEOTIDE SEQUENCE [LARGE SCALE GENOMIC DNA]</scope>
    <source>
        <strain evidence="11">ATCC BAA-1197 / DSM 17291 / Cas60314</strain>
    </source>
</reference>
<protein>
    <recommendedName>
        <fullName evidence="8 9">Triosephosphate isomerase</fullName>
        <shortName evidence="8">TIM</shortName>
        <shortName evidence="8">TPI</shortName>
        <ecNumber evidence="8 9">5.3.1.1</ecNumber>
    </recommendedName>
    <alternativeName>
        <fullName evidence="8">Triose-phosphate isomerase</fullName>
    </alternativeName>
</protein>
<organism evidence="10 11">
    <name type="scientific">Thermovirga lienii (strain ATCC BAA-1197 / DSM 17291 / Cas60314)</name>
    <dbReference type="NCBI Taxonomy" id="580340"/>
    <lineage>
        <taxon>Bacteria</taxon>
        <taxon>Thermotogati</taxon>
        <taxon>Synergistota</taxon>
        <taxon>Synergistia</taxon>
        <taxon>Synergistales</taxon>
        <taxon>Thermovirgaceae</taxon>
        <taxon>Thermovirga</taxon>
    </lineage>
</organism>
<evidence type="ECO:0000256" key="2">
    <source>
        <dbReference type="ARBA" id="ARBA00004680"/>
    </source>
</evidence>
<dbReference type="PROSITE" id="PS00171">
    <property type="entry name" value="TIM_1"/>
    <property type="match status" value="1"/>
</dbReference>
<dbReference type="UniPathway" id="UPA00109">
    <property type="reaction ID" value="UER00189"/>
</dbReference>
<comment type="subunit">
    <text evidence="8 9">Homodimer.</text>
</comment>
<feature type="active site" description="Electrophile" evidence="8">
    <location>
        <position position="109"/>
    </location>
</feature>
<evidence type="ECO:0000256" key="5">
    <source>
        <dbReference type="ARBA" id="ARBA00022490"/>
    </source>
</evidence>
<evidence type="ECO:0000256" key="8">
    <source>
        <dbReference type="HAMAP-Rule" id="MF_00147"/>
    </source>
</evidence>
<evidence type="ECO:0000256" key="9">
    <source>
        <dbReference type="RuleBase" id="RU363013"/>
    </source>
</evidence>
<dbReference type="HOGENOM" id="CLU_024251_2_3_0"/>
<keyword evidence="7 8" id="KW-0413">Isomerase</keyword>
<dbReference type="OrthoDB" id="9809429at2"/>
<keyword evidence="5 8" id="KW-0963">Cytoplasm</keyword>
<sequence>MVVQKRKPIVVAANWKMNLGPSAAGDYLKDFIELVKKDTRLISSIDNKEVEVIFFPPSVSLPCVHSHLGTNYFMLGAQNAHWLPSGAYTGEISIPMLKEVGVTHVLVGHSERRWLFHETDEVISLKVKACFEFGVSPVLCVGEREEDRLDNKTEEVIEKQVRHGLSFLKDFNMKITDALYIAYEPVWAIGTGKTASPKDAQEAIGFIRELIGTIYGRNCADAVRILYGGSVNPENAEDLIMQEDINGLLVGSASLNPNKFCRILSNVTVL</sequence>
<gene>
    <name evidence="8" type="primary">tpiA</name>
    <name evidence="10" type="ordered locus">Tlie_0997</name>
</gene>
<comment type="function">
    <text evidence="8">Involved in the gluconeogenesis. Catalyzes stereospecifically the conversion of dihydroxyacetone phosphate (DHAP) to D-glyceraldehyde-3-phosphate (G3P).</text>
</comment>
<evidence type="ECO:0000256" key="1">
    <source>
        <dbReference type="ARBA" id="ARBA00000474"/>
    </source>
</evidence>
<dbReference type="InterPro" id="IPR022896">
    <property type="entry name" value="TrioseP_Isoase_bac/euk"/>
</dbReference>
<feature type="binding site" evidence="8">
    <location>
        <begin position="14"/>
        <end position="16"/>
    </location>
    <ligand>
        <name>substrate</name>
    </ligand>
</feature>
<dbReference type="FunFam" id="3.20.20.70:FF:000016">
    <property type="entry name" value="Triosephosphate isomerase"/>
    <property type="match status" value="1"/>
</dbReference>
<dbReference type="GO" id="GO:0004807">
    <property type="term" value="F:triose-phosphate isomerase activity"/>
    <property type="evidence" value="ECO:0007669"/>
    <property type="project" value="UniProtKB-UniRule"/>
</dbReference>
<proteinExistence type="inferred from homology"/>
<dbReference type="EMBL" id="CP003096">
    <property type="protein sequence ID" value="AER66730.1"/>
    <property type="molecule type" value="Genomic_DNA"/>
</dbReference>
<dbReference type="HAMAP" id="MF_00147_B">
    <property type="entry name" value="TIM_B"/>
    <property type="match status" value="1"/>
</dbReference>
<dbReference type="STRING" id="580340.Tlie_0997"/>
<comment type="similarity">
    <text evidence="3 8 9">Belongs to the triosephosphate isomerase family.</text>
</comment>
<comment type="pathway">
    <text evidence="2 8 9">Carbohydrate degradation; glycolysis; D-glyceraldehyde 3-phosphate from glycerone phosphate: step 1/1.</text>
</comment>
<keyword evidence="6 8" id="KW-0324">Glycolysis</keyword>
<dbReference type="EC" id="5.3.1.1" evidence="8 9"/>
<evidence type="ECO:0000256" key="3">
    <source>
        <dbReference type="ARBA" id="ARBA00007422"/>
    </source>
</evidence>
<dbReference type="PANTHER" id="PTHR21139">
    <property type="entry name" value="TRIOSEPHOSPHATE ISOMERASE"/>
    <property type="match status" value="1"/>
</dbReference>
<dbReference type="NCBIfam" id="TIGR00419">
    <property type="entry name" value="tim"/>
    <property type="match status" value="1"/>
</dbReference>
<dbReference type="GO" id="GO:0006094">
    <property type="term" value="P:gluconeogenesis"/>
    <property type="evidence" value="ECO:0007669"/>
    <property type="project" value="UniProtKB-UniRule"/>
</dbReference>
<dbReference type="PROSITE" id="PS51440">
    <property type="entry name" value="TIM_2"/>
    <property type="match status" value="1"/>
</dbReference>
<evidence type="ECO:0000313" key="11">
    <source>
        <dbReference type="Proteomes" id="UP000005868"/>
    </source>
</evidence>
<comment type="pathway">
    <text evidence="8 9">Carbohydrate biosynthesis; gluconeogenesis.</text>
</comment>
<reference evidence="11" key="1">
    <citation type="submission" date="2011-10" db="EMBL/GenBank/DDBJ databases">
        <title>The complete genome of chromosome of Thermovirga lienii DSM 17291.</title>
        <authorList>
            <consortium name="US DOE Joint Genome Institute (JGI-PGF)"/>
            <person name="Lucas S."/>
            <person name="Copeland A."/>
            <person name="Lapidus A."/>
            <person name="Glavina del Rio T."/>
            <person name="Dalin E."/>
            <person name="Tice H."/>
            <person name="Bruce D."/>
            <person name="Goodwin L."/>
            <person name="Pitluck S."/>
            <person name="Peters L."/>
            <person name="Mikhailova N."/>
            <person name="Saunders E."/>
            <person name="Kyrpides N."/>
            <person name="Mavromatis K."/>
            <person name="Ivanova N."/>
            <person name="Last F.I."/>
            <person name="Brettin T."/>
            <person name="Detter J.C."/>
            <person name="Han C."/>
            <person name="Larimer F."/>
            <person name="Land M."/>
            <person name="Hauser L."/>
            <person name="Markowitz V."/>
            <person name="Cheng J.-F."/>
            <person name="Hugenholtz P."/>
            <person name="Woyke T."/>
            <person name="Wu D."/>
            <person name="Spring S."/>
            <person name="Schroeder M."/>
            <person name="Brambilla E.-M."/>
            <person name="Klenk H.-P."/>
            <person name="Eisen J.A."/>
        </authorList>
    </citation>
    <scope>NUCLEOTIDE SEQUENCE [LARGE SCALE GENOMIC DNA]</scope>
    <source>
        <strain evidence="11">ATCC BAA-1197 / DSM 17291 / Cas60314</strain>
    </source>
</reference>
<dbReference type="Pfam" id="PF00121">
    <property type="entry name" value="TIM"/>
    <property type="match status" value="1"/>
</dbReference>
<accession>G7VA30</accession>
<dbReference type="InterPro" id="IPR020861">
    <property type="entry name" value="Triosephosphate_isomerase_AS"/>
</dbReference>